<keyword evidence="2" id="KW-1185">Reference proteome</keyword>
<dbReference type="RefSeq" id="WP_182661545.1">
    <property type="nucleotide sequence ID" value="NZ_VKHS01000100.1"/>
</dbReference>
<proteinExistence type="predicted"/>
<evidence type="ECO:0000313" key="1">
    <source>
        <dbReference type="EMBL" id="MBB0229243.1"/>
    </source>
</evidence>
<evidence type="ECO:0000313" key="2">
    <source>
        <dbReference type="Proteomes" id="UP000530234"/>
    </source>
</evidence>
<protein>
    <submittedName>
        <fullName evidence="1">Uncharacterized protein</fullName>
    </submittedName>
</protein>
<gene>
    <name evidence="1" type="ORF">FOE67_06890</name>
</gene>
<dbReference type="EMBL" id="VKHS01000100">
    <property type="protein sequence ID" value="MBB0229243.1"/>
    <property type="molecule type" value="Genomic_DNA"/>
</dbReference>
<name>A0A7W3T1S5_9ACTN</name>
<reference evidence="2" key="1">
    <citation type="submission" date="2019-10" db="EMBL/GenBank/DDBJ databases">
        <title>Streptomyces sp. nov., a novel actinobacterium isolated from alkaline environment.</title>
        <authorList>
            <person name="Golinska P."/>
        </authorList>
    </citation>
    <scope>NUCLEOTIDE SEQUENCE [LARGE SCALE GENOMIC DNA]</scope>
    <source>
        <strain evidence="2">DSM 42108</strain>
    </source>
</reference>
<sequence length="480" mass="53839">MKLMSRAKGARFQTDFDSSANTVRALGSFLHGESHRGMSMGPGSPRLANGLARLPRPVRRRIFAGMGYQQAIPLDRVRDVRIEDLDEWVVQQYGPGPYPALVIGSTSGAVVHLAAALGAPFLPQTQLVSVRDTATHPDDPRAALDAIAPLARRVAANNPGIAVYHMHDPGQDRAMLEKMAYLRLKRLELGEAYERFIEERLAPGAPIIQVECTRDWRTREIGDRAYFQFGCLGGIPEEEYHDTGERITEFLHTAKSDRDGWEPPETDARRPEAEWGFHPSMAEGVRRVAERSGHPVRRLTFEDPQVPSAFVADFYRSWYRERGMEGNRLLVESYVQWDPLWVLKVGAVPFWLRFNMRPAQEALIDYLEGLEGGDRGTGDGSEPDPYDEIRLNVFSQGLKSPGLVPPEEWRETIERYARRKAEVIGVDEEAYPVDPGSTMRFQPAFEGIEGRHPLPTPLPVDAIDTFLAEHGGGRYGVGWS</sequence>
<accession>A0A7W3T1S5</accession>
<dbReference type="AlphaFoldDB" id="A0A7W3T1S5"/>
<organism evidence="1 2">
    <name type="scientific">Streptomyces calidiresistens</name>
    <dbReference type="NCBI Taxonomy" id="1485586"/>
    <lineage>
        <taxon>Bacteria</taxon>
        <taxon>Bacillati</taxon>
        <taxon>Actinomycetota</taxon>
        <taxon>Actinomycetes</taxon>
        <taxon>Kitasatosporales</taxon>
        <taxon>Streptomycetaceae</taxon>
        <taxon>Streptomyces</taxon>
    </lineage>
</organism>
<dbReference type="Proteomes" id="UP000530234">
    <property type="component" value="Unassembled WGS sequence"/>
</dbReference>
<comment type="caution">
    <text evidence="1">The sequence shown here is derived from an EMBL/GenBank/DDBJ whole genome shotgun (WGS) entry which is preliminary data.</text>
</comment>